<evidence type="ECO:0000313" key="1">
    <source>
        <dbReference type="EMBL" id="CAG7717853.1"/>
    </source>
</evidence>
<name>A0A8J2JCS1_9HEXA</name>
<dbReference type="OrthoDB" id="6627079at2759"/>
<reference evidence="1" key="1">
    <citation type="submission" date="2021-06" db="EMBL/GenBank/DDBJ databases">
        <authorList>
            <person name="Hodson N. C."/>
            <person name="Mongue J. A."/>
            <person name="Jaron S. K."/>
        </authorList>
    </citation>
    <scope>NUCLEOTIDE SEQUENCE</scope>
</reference>
<accession>A0A8J2JCS1</accession>
<evidence type="ECO:0000313" key="2">
    <source>
        <dbReference type="Proteomes" id="UP000708208"/>
    </source>
</evidence>
<dbReference type="Proteomes" id="UP000708208">
    <property type="component" value="Unassembled WGS sequence"/>
</dbReference>
<sequence length="146" mass="16579">SLHHISFLRQNIIHGKVWLREDPPQTSNGQEKTLSLLVIPNMEKKDTFLRRAIPITKRVMIGVKCLASCSELKDIAGLFGVGVTTVQECFDDFVAAVNEVIPKKYILWPATEEEYKRKAKRFEDLWNWPMAVAAIDGCHFPCSPPV</sequence>
<comment type="caution">
    <text evidence="1">The sequence shown here is derived from an EMBL/GenBank/DDBJ whole genome shotgun (WGS) entry which is preliminary data.</text>
</comment>
<feature type="non-terminal residue" evidence="1">
    <location>
        <position position="146"/>
    </location>
</feature>
<dbReference type="AlphaFoldDB" id="A0A8J2JCS1"/>
<keyword evidence="2" id="KW-1185">Reference proteome</keyword>
<gene>
    <name evidence="1" type="ORF">AFUS01_LOCUS7288</name>
</gene>
<proteinExistence type="predicted"/>
<feature type="non-terminal residue" evidence="1">
    <location>
        <position position="1"/>
    </location>
</feature>
<dbReference type="EMBL" id="CAJVCH010049127">
    <property type="protein sequence ID" value="CAG7717853.1"/>
    <property type="molecule type" value="Genomic_DNA"/>
</dbReference>
<organism evidence="1 2">
    <name type="scientific">Allacma fusca</name>
    <dbReference type="NCBI Taxonomy" id="39272"/>
    <lineage>
        <taxon>Eukaryota</taxon>
        <taxon>Metazoa</taxon>
        <taxon>Ecdysozoa</taxon>
        <taxon>Arthropoda</taxon>
        <taxon>Hexapoda</taxon>
        <taxon>Collembola</taxon>
        <taxon>Symphypleona</taxon>
        <taxon>Sminthuridae</taxon>
        <taxon>Allacma</taxon>
    </lineage>
</organism>
<protein>
    <submittedName>
        <fullName evidence="1">Uncharacterized protein</fullName>
    </submittedName>
</protein>